<proteinExistence type="predicted"/>
<sequence length="539" mass="62947">MPSITPMIRSLVVLLGLFVTPLIYSQQDSFIEGRLIDEKEETPIPFATIRVKNKSKGLISNMDGGFKIPEKLQKLGDTLVISSIGYESQEIVLSNLNKEKINIIKLAAKVEALATVTIVGSKKKRKKNSKKKLTARAIIQTAIENIPDNYPFDPFSYVGYYRDYQIKEKEYVNLNEAIMGVSDPGFNYQDKKYTNIQLYTYKRNTNFRTDTIAARPYDYINNNKVIPNATLKGQGGNEYTILRLHDAIRNYNIDSYDFINRFDRDIIKNHRLKLLPETSIANTQLYVIKMVKSQENYRAEGTIYISQSDFKIYKMEYTVFDTSSSRKKAALPQGLAESIVMEKDKPKKLLYEIIVEYQLEDFKMYPNYISFNNAFDVLQPPKFKPTKAIADITKKRFELTFNNEPLRKDALRKNNYKLWYQNEKISLDSVSIRENKVLLYPKDPEIIFLKKIRESEESDKNTLFIQVKNIEDIDGNMINEQESTTYYQYREFFVQELRLQEKLFSNTGYMSKNRPIFLNQPIKAPENMSDYWMNTPLKN</sequence>
<dbReference type="RefSeq" id="WP_379981450.1">
    <property type="nucleotide sequence ID" value="NZ_JBHSFV010000012.1"/>
</dbReference>
<name>A0ABV9I3L9_9FLAO</name>
<dbReference type="SUPFAM" id="SSF49464">
    <property type="entry name" value="Carboxypeptidase regulatory domain-like"/>
    <property type="match status" value="1"/>
</dbReference>
<evidence type="ECO:0000313" key="1">
    <source>
        <dbReference type="EMBL" id="MFC4635840.1"/>
    </source>
</evidence>
<dbReference type="EMBL" id="JBHSFV010000012">
    <property type="protein sequence ID" value="MFC4635840.1"/>
    <property type="molecule type" value="Genomic_DNA"/>
</dbReference>
<gene>
    <name evidence="1" type="ORF">ACFO3O_18155</name>
</gene>
<keyword evidence="2" id="KW-1185">Reference proteome</keyword>
<protein>
    <submittedName>
        <fullName evidence="1">Carboxypeptidase-like regulatory domain-containing protein</fullName>
    </submittedName>
</protein>
<dbReference type="Pfam" id="PF13715">
    <property type="entry name" value="CarbopepD_reg_2"/>
    <property type="match status" value="1"/>
</dbReference>
<organism evidence="1 2">
    <name type="scientific">Dokdonia ponticola</name>
    <dbReference type="NCBI Taxonomy" id="2041041"/>
    <lineage>
        <taxon>Bacteria</taxon>
        <taxon>Pseudomonadati</taxon>
        <taxon>Bacteroidota</taxon>
        <taxon>Flavobacteriia</taxon>
        <taxon>Flavobacteriales</taxon>
        <taxon>Flavobacteriaceae</taxon>
        <taxon>Dokdonia</taxon>
    </lineage>
</organism>
<dbReference type="InterPro" id="IPR008969">
    <property type="entry name" value="CarboxyPept-like_regulatory"/>
</dbReference>
<dbReference type="Proteomes" id="UP001596043">
    <property type="component" value="Unassembled WGS sequence"/>
</dbReference>
<reference evidence="2" key="1">
    <citation type="journal article" date="2019" name="Int. J. Syst. Evol. Microbiol.">
        <title>The Global Catalogue of Microorganisms (GCM) 10K type strain sequencing project: providing services to taxonomists for standard genome sequencing and annotation.</title>
        <authorList>
            <consortium name="The Broad Institute Genomics Platform"/>
            <consortium name="The Broad Institute Genome Sequencing Center for Infectious Disease"/>
            <person name="Wu L."/>
            <person name="Ma J."/>
        </authorList>
    </citation>
    <scope>NUCLEOTIDE SEQUENCE [LARGE SCALE GENOMIC DNA]</scope>
    <source>
        <strain evidence="2">YJ-61-S</strain>
    </source>
</reference>
<accession>A0ABV9I3L9</accession>
<evidence type="ECO:0000313" key="2">
    <source>
        <dbReference type="Proteomes" id="UP001596043"/>
    </source>
</evidence>
<comment type="caution">
    <text evidence="1">The sequence shown here is derived from an EMBL/GenBank/DDBJ whole genome shotgun (WGS) entry which is preliminary data.</text>
</comment>